<accession>A0ABP7TKU5</accession>
<evidence type="ECO:0000313" key="1">
    <source>
        <dbReference type="EMBL" id="GAA4027784.1"/>
    </source>
</evidence>
<gene>
    <name evidence="1" type="ORF">GCM10022212_27410</name>
</gene>
<dbReference type="RefSeq" id="WP_344763921.1">
    <property type="nucleotide sequence ID" value="NZ_BAAAZE010000010.1"/>
</dbReference>
<dbReference type="Proteomes" id="UP001501353">
    <property type="component" value="Unassembled WGS sequence"/>
</dbReference>
<keyword evidence="2" id="KW-1185">Reference proteome</keyword>
<protein>
    <recommendedName>
        <fullName evidence="3">Secreted protein</fullName>
    </recommendedName>
</protein>
<proteinExistence type="predicted"/>
<evidence type="ECO:0008006" key="3">
    <source>
        <dbReference type="Google" id="ProtNLM"/>
    </source>
</evidence>
<organism evidence="1 2">
    <name type="scientific">Actimicrobium antarcticum</name>
    <dbReference type="NCBI Taxonomy" id="1051899"/>
    <lineage>
        <taxon>Bacteria</taxon>
        <taxon>Pseudomonadati</taxon>
        <taxon>Pseudomonadota</taxon>
        <taxon>Betaproteobacteria</taxon>
        <taxon>Burkholderiales</taxon>
        <taxon>Oxalobacteraceae</taxon>
        <taxon>Actimicrobium</taxon>
    </lineage>
</organism>
<reference evidence="2" key="1">
    <citation type="journal article" date="2019" name="Int. J. Syst. Evol. Microbiol.">
        <title>The Global Catalogue of Microorganisms (GCM) 10K type strain sequencing project: providing services to taxonomists for standard genome sequencing and annotation.</title>
        <authorList>
            <consortium name="The Broad Institute Genomics Platform"/>
            <consortium name="The Broad Institute Genome Sequencing Center for Infectious Disease"/>
            <person name="Wu L."/>
            <person name="Ma J."/>
        </authorList>
    </citation>
    <scope>NUCLEOTIDE SEQUENCE [LARGE SCALE GENOMIC DNA]</scope>
    <source>
        <strain evidence="2">JCM 16673</strain>
    </source>
</reference>
<name>A0ABP7TKU5_9BURK</name>
<sequence>MSTFKKYRSLICGVIIVVGVITISMGNDSTSYNDGGIFQAAKAEELNVKLSAETMITVPTAQKSSWSQEWAIQHAAIAERTDDEPDKSF</sequence>
<dbReference type="EMBL" id="BAAAZE010000010">
    <property type="protein sequence ID" value="GAA4027784.1"/>
    <property type="molecule type" value="Genomic_DNA"/>
</dbReference>
<evidence type="ECO:0000313" key="2">
    <source>
        <dbReference type="Proteomes" id="UP001501353"/>
    </source>
</evidence>
<comment type="caution">
    <text evidence="1">The sequence shown here is derived from an EMBL/GenBank/DDBJ whole genome shotgun (WGS) entry which is preliminary data.</text>
</comment>